<evidence type="ECO:0000259" key="1">
    <source>
        <dbReference type="Pfam" id="PF00188"/>
    </source>
</evidence>
<organism evidence="2 3">
    <name type="scientific">Nitrosomonas aestuarii</name>
    <dbReference type="NCBI Taxonomy" id="52441"/>
    <lineage>
        <taxon>Bacteria</taxon>
        <taxon>Pseudomonadati</taxon>
        <taxon>Pseudomonadota</taxon>
        <taxon>Betaproteobacteria</taxon>
        <taxon>Nitrosomonadales</taxon>
        <taxon>Nitrosomonadaceae</taxon>
        <taxon>Nitrosomonas</taxon>
    </lineage>
</organism>
<dbReference type="InterPro" id="IPR018511">
    <property type="entry name" value="Hemolysin-typ_Ca-bd_CS"/>
</dbReference>
<dbReference type="Gene3D" id="2.150.10.10">
    <property type="entry name" value="Serralysin-like metalloprotease, C-terminal"/>
    <property type="match status" value="1"/>
</dbReference>
<reference evidence="3" key="1">
    <citation type="submission" date="2016-10" db="EMBL/GenBank/DDBJ databases">
        <authorList>
            <person name="Varghese N."/>
            <person name="Submissions S."/>
        </authorList>
    </citation>
    <scope>NUCLEOTIDE SEQUENCE [LARGE SCALE GENOMIC DNA]</scope>
    <source>
        <strain evidence="3">Nm69</strain>
    </source>
</reference>
<dbReference type="RefSeq" id="WP_090697398.1">
    <property type="nucleotide sequence ID" value="NZ_FOSP01000004.1"/>
</dbReference>
<dbReference type="SUPFAM" id="SSF55797">
    <property type="entry name" value="PR-1-like"/>
    <property type="match status" value="1"/>
</dbReference>
<dbReference type="InterPro" id="IPR035940">
    <property type="entry name" value="CAP_sf"/>
</dbReference>
<gene>
    <name evidence="2" type="ORF">SAMN05216302_1004127</name>
</gene>
<dbReference type="Pfam" id="PF13620">
    <property type="entry name" value="CarboxypepD_reg"/>
    <property type="match status" value="1"/>
</dbReference>
<dbReference type="CDD" id="cd05379">
    <property type="entry name" value="CAP_bacterial"/>
    <property type="match status" value="1"/>
</dbReference>
<dbReference type="Gene3D" id="3.40.33.10">
    <property type="entry name" value="CAP"/>
    <property type="match status" value="1"/>
</dbReference>
<dbReference type="InterPro" id="IPR011049">
    <property type="entry name" value="Serralysin-like_metalloprot_C"/>
</dbReference>
<dbReference type="PRINTS" id="PR00313">
    <property type="entry name" value="CABNDNGRPT"/>
</dbReference>
<proteinExistence type="predicted"/>
<keyword evidence="3" id="KW-1185">Reference proteome</keyword>
<name>A0A1I3YRZ7_9PROT</name>
<dbReference type="InterPro" id="IPR001343">
    <property type="entry name" value="Hemolysn_Ca-bd"/>
</dbReference>
<keyword evidence="2" id="KW-0378">Hydrolase</keyword>
<dbReference type="EMBL" id="FOSP01000004">
    <property type="protein sequence ID" value="SFK34612.1"/>
    <property type="molecule type" value="Genomic_DNA"/>
</dbReference>
<dbReference type="PROSITE" id="PS00330">
    <property type="entry name" value="HEMOLYSIN_CALCIUM"/>
    <property type="match status" value="2"/>
</dbReference>
<evidence type="ECO:0000313" key="3">
    <source>
        <dbReference type="Proteomes" id="UP000199533"/>
    </source>
</evidence>
<evidence type="ECO:0000313" key="2">
    <source>
        <dbReference type="EMBL" id="SFK34612.1"/>
    </source>
</evidence>
<protein>
    <submittedName>
        <fullName evidence="2">Carboxypeptidase regulatory-like domain-containing protein</fullName>
    </submittedName>
</protein>
<keyword evidence="2" id="KW-0645">Protease</keyword>
<accession>A0A1I3YRZ7</accession>
<dbReference type="OrthoDB" id="8541759at2"/>
<dbReference type="GO" id="GO:0005509">
    <property type="term" value="F:calcium ion binding"/>
    <property type="evidence" value="ECO:0007669"/>
    <property type="project" value="InterPro"/>
</dbReference>
<dbReference type="InterPro" id="IPR014044">
    <property type="entry name" value="CAP_dom"/>
</dbReference>
<dbReference type="Proteomes" id="UP000199533">
    <property type="component" value="Unassembled WGS sequence"/>
</dbReference>
<sequence>MSQATIYEQFMLELINAERSKTGTQPLAFNSDLNESSEAHSSWMIATDTFSHTGAGGSNPGDRMTAAGYSFSGSWTWGENIAWMSTRGPAGLADEVQQLHTMLMNSAGHRANILNGSFREIGVGFEVGEFQRFEGAFVTQNFARTASNSFLTGVAFDDRDSDQHYDIHEGLGNITVTAKNNSTGTVNTTSTNQAGGYSLELIPGNYTVNFSGNEIATTSQVISIDSRNLKLDLIDPAYGNDNPAPQPAPVPDPIPQPLPEPKLNTITGTSSSDRLTGTVNNDELLGLRGNDLLLGHAGNDQIDGGSGMDMLFGGDDADILTGGPGRDYFIFDAPFIGAVDTITDFKHAYDKIMLDDSVFDNLDLGRLRASDFTTGTEARDATDMIIYNAQTGELYYDSDATGAANAEQFAQLTPGLNLTYMDFYVI</sequence>
<dbReference type="GO" id="GO:0004180">
    <property type="term" value="F:carboxypeptidase activity"/>
    <property type="evidence" value="ECO:0007669"/>
    <property type="project" value="UniProtKB-KW"/>
</dbReference>
<dbReference type="Pfam" id="PF00353">
    <property type="entry name" value="HemolysinCabind"/>
    <property type="match status" value="1"/>
</dbReference>
<dbReference type="AlphaFoldDB" id="A0A1I3YRZ7"/>
<dbReference type="Pfam" id="PF00188">
    <property type="entry name" value="CAP"/>
    <property type="match status" value="1"/>
</dbReference>
<dbReference type="SUPFAM" id="SSF51120">
    <property type="entry name" value="beta-Roll"/>
    <property type="match status" value="1"/>
</dbReference>
<dbReference type="PANTHER" id="PTHR31157:SF1">
    <property type="entry name" value="SCP DOMAIN-CONTAINING PROTEIN"/>
    <property type="match status" value="1"/>
</dbReference>
<dbReference type="STRING" id="52441.SAMN05216302_1004127"/>
<dbReference type="PANTHER" id="PTHR31157">
    <property type="entry name" value="SCP DOMAIN-CONTAINING PROTEIN"/>
    <property type="match status" value="1"/>
</dbReference>
<dbReference type="SUPFAM" id="SSF49478">
    <property type="entry name" value="Cna protein B-type domain"/>
    <property type="match status" value="1"/>
</dbReference>
<keyword evidence="2" id="KW-0121">Carboxypeptidase</keyword>
<feature type="domain" description="SCP" evidence="1">
    <location>
        <begin position="12"/>
        <end position="142"/>
    </location>
</feature>